<dbReference type="STRING" id="4537.A0A0E0MP24"/>
<reference evidence="9" key="1">
    <citation type="submission" date="2015-04" db="UniProtKB">
        <authorList>
            <consortium name="EnsemblPlants"/>
        </authorList>
    </citation>
    <scope>IDENTIFICATION</scope>
</reference>
<dbReference type="GO" id="GO:0003700">
    <property type="term" value="F:DNA-binding transcription factor activity"/>
    <property type="evidence" value="ECO:0007669"/>
    <property type="project" value="InterPro"/>
</dbReference>
<dbReference type="FunFam" id="3.30.730.10:FF:000005">
    <property type="entry name" value="ethylene-responsive transcription factor RAP2-11"/>
    <property type="match status" value="1"/>
</dbReference>
<dbReference type="GO" id="GO:0005634">
    <property type="term" value="C:nucleus"/>
    <property type="evidence" value="ECO:0007669"/>
    <property type="project" value="UniProtKB-SubCell"/>
</dbReference>
<dbReference type="InterPro" id="IPR036955">
    <property type="entry name" value="AP2/ERF_dom_sf"/>
</dbReference>
<name>A0A0E0MP24_ORYPU</name>
<dbReference type="Gramene" id="OPUNC12G15550.1">
    <property type="protein sequence ID" value="OPUNC12G15550.1"/>
    <property type="gene ID" value="OPUNC12G15550"/>
</dbReference>
<proteinExistence type="inferred from homology"/>
<keyword evidence="2" id="KW-0805">Transcription regulation</keyword>
<dbReference type="PROSITE" id="PS51032">
    <property type="entry name" value="AP2_ERF"/>
    <property type="match status" value="1"/>
</dbReference>
<dbReference type="PRINTS" id="PR00367">
    <property type="entry name" value="ETHRSPELEMNT"/>
</dbReference>
<feature type="region of interest" description="Disordered" evidence="7">
    <location>
        <begin position="107"/>
        <end position="133"/>
    </location>
</feature>
<dbReference type="eggNOG" id="ENOG502QTZF">
    <property type="taxonomic scope" value="Eukaryota"/>
</dbReference>
<sequence length="394" mass="41629">MATARVASPSTDRKRKASEDDIDAAYDVGAAVLTSPPSFASAPQPARGRKRFVGVRQRPSGRWVAEIKDTIQKIRVWLGTFDTAEEAARAYDEAACLLRGANTRTNFWPRPSPPPAAAVVPPPENTTTTTTPALPSKVTNLLLLRLKARNQQLVNDDVAAAPQEAGALLQLQQTPASCQEVFVHGHSEEYAFHVDDFLSDECSNEHSGDSSLGLDEEEEVEEEEEDELDFQFMDVAPAASAAGGLGGEGALCSPFEMVAAELGGAVEAAAAHDAMRQMDYERKISASLYALSGVSECLRIRAAAGATAAAARDHLTGLREACRKKQKFAAAAAAPPPQQQEPSPPPREAEAAAEDGMGCQEESSGGGMSETASGGDGDVLLWSSLDLAPICHMA</sequence>
<dbReference type="AlphaFoldDB" id="A0A0E0MP24"/>
<dbReference type="EnsemblPlants" id="OPUNC12G15550.1">
    <property type="protein sequence ID" value="OPUNC12G15550.1"/>
    <property type="gene ID" value="OPUNC12G15550"/>
</dbReference>
<dbReference type="Proteomes" id="UP000026962">
    <property type="component" value="Chromosome 12"/>
</dbReference>
<evidence type="ECO:0000256" key="7">
    <source>
        <dbReference type="SAM" id="MobiDB-lite"/>
    </source>
</evidence>
<evidence type="ECO:0000256" key="5">
    <source>
        <dbReference type="ARBA" id="ARBA00023242"/>
    </source>
</evidence>
<feature type="compositionally biased region" description="Pro residues" evidence="7">
    <location>
        <begin position="110"/>
        <end position="124"/>
    </location>
</feature>
<dbReference type="PANTHER" id="PTHR31194:SF197">
    <property type="entry name" value="OS12G0582900 PROTEIN"/>
    <property type="match status" value="1"/>
</dbReference>
<reference evidence="9" key="2">
    <citation type="submission" date="2018-05" db="EMBL/GenBank/DDBJ databases">
        <title>OpunRS2 (Oryza punctata Reference Sequence Version 2).</title>
        <authorList>
            <person name="Zhang J."/>
            <person name="Kudrna D."/>
            <person name="Lee S."/>
            <person name="Talag J."/>
            <person name="Welchert J."/>
            <person name="Wing R.A."/>
        </authorList>
    </citation>
    <scope>NUCLEOTIDE SEQUENCE [LARGE SCALE GENOMIC DNA]</scope>
</reference>
<protein>
    <recommendedName>
        <fullName evidence="8">AP2/ERF domain-containing protein</fullName>
    </recommendedName>
</protein>
<evidence type="ECO:0000256" key="4">
    <source>
        <dbReference type="ARBA" id="ARBA00023163"/>
    </source>
</evidence>
<keyword evidence="3" id="KW-0238">DNA-binding</keyword>
<keyword evidence="10" id="KW-1185">Reference proteome</keyword>
<feature type="region of interest" description="Disordered" evidence="7">
    <location>
        <begin position="328"/>
        <end position="375"/>
    </location>
</feature>
<dbReference type="InterPro" id="IPR050913">
    <property type="entry name" value="AP2/ERF_ERF"/>
</dbReference>
<dbReference type="CDD" id="cd00018">
    <property type="entry name" value="AP2"/>
    <property type="match status" value="1"/>
</dbReference>
<evidence type="ECO:0000313" key="9">
    <source>
        <dbReference type="EnsemblPlants" id="OPUNC12G15550.1"/>
    </source>
</evidence>
<evidence type="ECO:0000313" key="10">
    <source>
        <dbReference type="Proteomes" id="UP000026962"/>
    </source>
</evidence>
<accession>A0A0E0MP24</accession>
<keyword evidence="4" id="KW-0804">Transcription</keyword>
<dbReference type="HOGENOM" id="CLU_055539_0_0_1"/>
<evidence type="ECO:0000259" key="8">
    <source>
        <dbReference type="PROSITE" id="PS51032"/>
    </source>
</evidence>
<feature type="region of interest" description="Disordered" evidence="7">
    <location>
        <begin position="1"/>
        <end position="20"/>
    </location>
</feature>
<comment type="similarity">
    <text evidence="6">Belongs to the AP2/ERF transcription factor family. ERF subfamily.</text>
</comment>
<dbReference type="GO" id="GO:0003677">
    <property type="term" value="F:DNA binding"/>
    <property type="evidence" value="ECO:0007669"/>
    <property type="project" value="UniProtKB-KW"/>
</dbReference>
<evidence type="ECO:0000256" key="2">
    <source>
        <dbReference type="ARBA" id="ARBA00023015"/>
    </source>
</evidence>
<evidence type="ECO:0000256" key="6">
    <source>
        <dbReference type="ARBA" id="ARBA00024343"/>
    </source>
</evidence>
<feature type="compositionally biased region" description="Pro residues" evidence="7">
    <location>
        <begin position="334"/>
        <end position="346"/>
    </location>
</feature>
<dbReference type="SUPFAM" id="SSF54171">
    <property type="entry name" value="DNA-binding domain"/>
    <property type="match status" value="1"/>
</dbReference>
<dbReference type="InterPro" id="IPR016177">
    <property type="entry name" value="DNA-bd_dom_sf"/>
</dbReference>
<feature type="domain" description="AP2/ERF" evidence="8">
    <location>
        <begin position="51"/>
        <end position="108"/>
    </location>
</feature>
<dbReference type="PANTHER" id="PTHR31194">
    <property type="entry name" value="SHN SHINE , DNA BINDING / TRANSCRIPTION FACTOR"/>
    <property type="match status" value="1"/>
</dbReference>
<dbReference type="OMA" id="SCQEVFV"/>
<evidence type="ECO:0000256" key="1">
    <source>
        <dbReference type="ARBA" id="ARBA00004123"/>
    </source>
</evidence>
<dbReference type="SMART" id="SM00380">
    <property type="entry name" value="AP2"/>
    <property type="match status" value="1"/>
</dbReference>
<organism evidence="9">
    <name type="scientific">Oryza punctata</name>
    <name type="common">Red rice</name>
    <dbReference type="NCBI Taxonomy" id="4537"/>
    <lineage>
        <taxon>Eukaryota</taxon>
        <taxon>Viridiplantae</taxon>
        <taxon>Streptophyta</taxon>
        <taxon>Embryophyta</taxon>
        <taxon>Tracheophyta</taxon>
        <taxon>Spermatophyta</taxon>
        <taxon>Magnoliopsida</taxon>
        <taxon>Liliopsida</taxon>
        <taxon>Poales</taxon>
        <taxon>Poaceae</taxon>
        <taxon>BOP clade</taxon>
        <taxon>Oryzoideae</taxon>
        <taxon>Oryzeae</taxon>
        <taxon>Oryzinae</taxon>
        <taxon>Oryza</taxon>
    </lineage>
</organism>
<keyword evidence="5" id="KW-0539">Nucleus</keyword>
<dbReference type="InterPro" id="IPR001471">
    <property type="entry name" value="AP2/ERF_dom"/>
</dbReference>
<dbReference type="Gene3D" id="3.30.730.10">
    <property type="entry name" value="AP2/ERF domain"/>
    <property type="match status" value="1"/>
</dbReference>
<comment type="subcellular location">
    <subcellularLocation>
        <location evidence="1">Nucleus</location>
    </subcellularLocation>
</comment>
<evidence type="ECO:0000256" key="3">
    <source>
        <dbReference type="ARBA" id="ARBA00023125"/>
    </source>
</evidence>
<dbReference type="Pfam" id="PF00847">
    <property type="entry name" value="AP2"/>
    <property type="match status" value="1"/>
</dbReference>